<dbReference type="Gene3D" id="1.10.10.60">
    <property type="entry name" value="Homeodomain-like"/>
    <property type="match status" value="1"/>
</dbReference>
<feature type="region of interest" description="Disordered" evidence="4">
    <location>
        <begin position="458"/>
        <end position="479"/>
    </location>
</feature>
<dbReference type="GO" id="GO:0003691">
    <property type="term" value="F:double-stranded telomeric DNA binding"/>
    <property type="evidence" value="ECO:0007669"/>
    <property type="project" value="TreeGrafter"/>
</dbReference>
<dbReference type="SUPFAM" id="SSF46689">
    <property type="entry name" value="Homeodomain-like"/>
    <property type="match status" value="1"/>
</dbReference>
<dbReference type="InterPro" id="IPR009057">
    <property type="entry name" value="Homeodomain-like_sf"/>
</dbReference>
<dbReference type="FunFam" id="1.10.10.60:FF:000137">
    <property type="entry name" value="MYB DNA binding protein"/>
    <property type="match status" value="1"/>
</dbReference>
<dbReference type="Proteomes" id="UP000191144">
    <property type="component" value="Chromosome F"/>
</dbReference>
<evidence type="ECO:0000256" key="3">
    <source>
        <dbReference type="ARBA" id="ARBA00023306"/>
    </source>
</evidence>
<sequence>MSGLSSTEEQETDTVDEIKVNLSLNDLPPKTQLNIDSIDLLENVSTQLLKLLKTSSVESLIQLTVPHRGGSHEVGVFDTLLALFIQVKKVYTDLPLLRVGDIAPGLWLADEQCPYVLKPKESLILAAIRKANIVTYLLSLMGRFQYGFSFLDENFIDIFCPEGRELPSEADRVLTTSLGRLLKPQAVLYLNLKTQAYISAMEPWKECSLEELARIKQETLDQVFPVNMKAFLLAKKRLRTNRLSPSEEDFMKRCWHRREKLAAHLSLDELAREYDWLDFFKEIFFYVQRNLSLLVWGRRGIDRYDHHGDSESAMRNDILTVSKTSDARLTAEQDLSSELVAESLDCSVYPSSKSDKPPVSTREPKTDKRPKQKRLWTKEEEAALIEALKANGPAWSKILELHGAGGSRSEALKRRTQVQLKDKARNWKMYFLKGGLSVPDYLMKVTGDLERDERSRLRFRSRVGRMPSASPKKDSSYSP</sequence>
<dbReference type="CDD" id="cd11660">
    <property type="entry name" value="SANT_TRF"/>
    <property type="match status" value="1"/>
</dbReference>
<evidence type="ECO:0000259" key="6">
    <source>
        <dbReference type="PROSITE" id="PS51294"/>
    </source>
</evidence>
<dbReference type="Pfam" id="PF08558">
    <property type="entry name" value="TRF"/>
    <property type="match status" value="1"/>
</dbReference>
<name>A0A1G4JS40_9SACH</name>
<feature type="region of interest" description="Disordered" evidence="4">
    <location>
        <begin position="348"/>
        <end position="375"/>
    </location>
</feature>
<dbReference type="AlphaFoldDB" id="A0A1G4JS40"/>
<gene>
    <name evidence="7" type="ORF">LAME_0F04456G</name>
</gene>
<organism evidence="7 8">
    <name type="scientific">Lachancea meyersii CBS 8951</name>
    <dbReference type="NCBI Taxonomy" id="1266667"/>
    <lineage>
        <taxon>Eukaryota</taxon>
        <taxon>Fungi</taxon>
        <taxon>Dikarya</taxon>
        <taxon>Ascomycota</taxon>
        <taxon>Saccharomycotina</taxon>
        <taxon>Saccharomycetes</taxon>
        <taxon>Saccharomycetales</taxon>
        <taxon>Saccharomycetaceae</taxon>
        <taxon>Lachancea</taxon>
    </lineage>
</organism>
<evidence type="ECO:0000313" key="7">
    <source>
        <dbReference type="EMBL" id="SCU93627.1"/>
    </source>
</evidence>
<evidence type="ECO:0000259" key="5">
    <source>
        <dbReference type="PROSITE" id="PS50090"/>
    </source>
</evidence>
<feature type="domain" description="HTH myb-type" evidence="6">
    <location>
        <begin position="368"/>
        <end position="424"/>
    </location>
</feature>
<keyword evidence="2" id="KW-0539">Nucleus</keyword>
<evidence type="ECO:0000256" key="2">
    <source>
        <dbReference type="ARBA" id="ARBA00023242"/>
    </source>
</evidence>
<dbReference type="EMBL" id="LT598477">
    <property type="protein sequence ID" value="SCU93627.1"/>
    <property type="molecule type" value="Genomic_DNA"/>
</dbReference>
<evidence type="ECO:0000256" key="1">
    <source>
        <dbReference type="ARBA" id="ARBA00023125"/>
    </source>
</evidence>
<dbReference type="PANTHER" id="PTHR47807:SF1">
    <property type="entry name" value="PROTEIN TBF1"/>
    <property type="match status" value="1"/>
</dbReference>
<dbReference type="GO" id="GO:0010833">
    <property type="term" value="P:telomere maintenance via telomere lengthening"/>
    <property type="evidence" value="ECO:0007669"/>
    <property type="project" value="TreeGrafter"/>
</dbReference>
<accession>A0A1G4JS40</accession>
<dbReference type="InterPro" id="IPR052833">
    <property type="entry name" value="Telomeric_DNA-bd_trans-reg"/>
</dbReference>
<evidence type="ECO:0000256" key="4">
    <source>
        <dbReference type="SAM" id="MobiDB-lite"/>
    </source>
</evidence>
<keyword evidence="8" id="KW-1185">Reference proteome</keyword>
<feature type="domain" description="Myb-like" evidence="5">
    <location>
        <begin position="368"/>
        <end position="428"/>
    </location>
</feature>
<dbReference type="SMART" id="SM00717">
    <property type="entry name" value="SANT"/>
    <property type="match status" value="1"/>
</dbReference>
<reference evidence="8" key="1">
    <citation type="submission" date="2016-03" db="EMBL/GenBank/DDBJ databases">
        <authorList>
            <person name="Devillers Hugo."/>
        </authorList>
    </citation>
    <scope>NUCLEOTIDE SEQUENCE [LARGE SCALE GENOMIC DNA]</scope>
</reference>
<keyword evidence="1" id="KW-0238">DNA-binding</keyword>
<protein>
    <submittedName>
        <fullName evidence="7">LAME_0F04456g1_1</fullName>
    </submittedName>
</protein>
<dbReference type="InterPro" id="IPR013867">
    <property type="entry name" value="Telomere_rpt-bd_fac_dimer_dom"/>
</dbReference>
<dbReference type="InterPro" id="IPR001005">
    <property type="entry name" value="SANT/Myb"/>
</dbReference>
<evidence type="ECO:0000313" key="8">
    <source>
        <dbReference type="Proteomes" id="UP000191144"/>
    </source>
</evidence>
<proteinExistence type="predicted"/>
<keyword evidence="3" id="KW-0131">Cell cycle</keyword>
<dbReference type="GO" id="GO:0042803">
    <property type="term" value="F:protein homodimerization activity"/>
    <property type="evidence" value="ECO:0007669"/>
    <property type="project" value="InterPro"/>
</dbReference>
<dbReference type="OrthoDB" id="3366990at2759"/>
<dbReference type="PANTHER" id="PTHR47807">
    <property type="entry name" value="PROTEIN TBF1"/>
    <property type="match status" value="1"/>
</dbReference>
<dbReference type="PROSITE" id="PS51294">
    <property type="entry name" value="HTH_MYB"/>
    <property type="match status" value="1"/>
</dbReference>
<dbReference type="PROSITE" id="PS50090">
    <property type="entry name" value="MYB_LIKE"/>
    <property type="match status" value="1"/>
</dbReference>
<dbReference type="InterPro" id="IPR017930">
    <property type="entry name" value="Myb_dom"/>
</dbReference>
<dbReference type="Pfam" id="PF00249">
    <property type="entry name" value="Myb_DNA-binding"/>
    <property type="match status" value="1"/>
</dbReference>